<evidence type="ECO:0000259" key="3">
    <source>
        <dbReference type="PROSITE" id="PS51020"/>
    </source>
</evidence>
<keyword evidence="5" id="KW-1185">Reference proteome</keyword>
<dbReference type="Gene3D" id="2.60.40.2130">
    <property type="entry name" value="F-spondin domain"/>
    <property type="match status" value="1"/>
</dbReference>
<evidence type="ECO:0000256" key="1">
    <source>
        <dbReference type="ARBA" id="ARBA00022729"/>
    </source>
</evidence>
<name>A0A8J2TUQ9_9FLAO</name>
<organism evidence="4 5">
    <name type="scientific">Aquaticitalea lipolytica</name>
    <dbReference type="NCBI Taxonomy" id="1247562"/>
    <lineage>
        <taxon>Bacteria</taxon>
        <taxon>Pseudomonadati</taxon>
        <taxon>Bacteroidota</taxon>
        <taxon>Flavobacteriia</taxon>
        <taxon>Flavobacteriales</taxon>
        <taxon>Flavobacteriaceae</taxon>
        <taxon>Aquaticitalea</taxon>
    </lineage>
</organism>
<evidence type="ECO:0000313" key="5">
    <source>
        <dbReference type="Proteomes" id="UP000598120"/>
    </source>
</evidence>
<gene>
    <name evidence="4" type="ORF">GCM10011531_19890</name>
</gene>
<feature type="chain" id="PRO_5035191278" description="Spondin domain-containing protein" evidence="2">
    <location>
        <begin position="26"/>
        <end position="311"/>
    </location>
</feature>
<keyword evidence="1 2" id="KW-0732">Signal</keyword>
<feature type="signal peptide" evidence="2">
    <location>
        <begin position="1"/>
        <end position="25"/>
    </location>
</feature>
<dbReference type="GO" id="GO:0031012">
    <property type="term" value="C:extracellular matrix"/>
    <property type="evidence" value="ECO:0007669"/>
    <property type="project" value="TreeGrafter"/>
</dbReference>
<dbReference type="NCBIfam" id="TIGR04183">
    <property type="entry name" value="Por_Secre_tail"/>
    <property type="match status" value="1"/>
</dbReference>
<dbReference type="PANTHER" id="PTHR11311:SF15">
    <property type="entry name" value="SPONDIN-2"/>
    <property type="match status" value="1"/>
</dbReference>
<evidence type="ECO:0000313" key="4">
    <source>
        <dbReference type="EMBL" id="GFZ88352.1"/>
    </source>
</evidence>
<dbReference type="EMBL" id="BMIC01000003">
    <property type="protein sequence ID" value="GFZ88352.1"/>
    <property type="molecule type" value="Genomic_DNA"/>
</dbReference>
<accession>A0A8J2TUQ9</accession>
<dbReference type="InterPro" id="IPR009465">
    <property type="entry name" value="Spondin_N"/>
</dbReference>
<protein>
    <recommendedName>
        <fullName evidence="3">Spondin domain-containing protein</fullName>
    </recommendedName>
</protein>
<comment type="caution">
    <text evidence="4">The sequence shown here is derived from an EMBL/GenBank/DDBJ whole genome shotgun (WGS) entry which is preliminary data.</text>
</comment>
<dbReference type="NCBIfam" id="NF038123">
    <property type="entry name" value="NF038123_dom"/>
    <property type="match status" value="1"/>
</dbReference>
<dbReference type="PROSITE" id="PS51020">
    <property type="entry name" value="SPONDIN"/>
    <property type="match status" value="1"/>
</dbReference>
<dbReference type="GO" id="GO:0007155">
    <property type="term" value="P:cell adhesion"/>
    <property type="evidence" value="ECO:0007669"/>
    <property type="project" value="TreeGrafter"/>
</dbReference>
<dbReference type="Pfam" id="PF06468">
    <property type="entry name" value="Spond_N"/>
    <property type="match status" value="1"/>
</dbReference>
<sequence>MKNFTQTLKTPIFLFALLIVSNVFAQSVANYDVSITTIWNTTDHTSVPGNAHWSDLIGATHNTENEFVDLGVFATLGIKNVAEGGDNGAITNEINSVITAGRADQLLQDDFPFAAVSTAGFTGLQVSEDFPFITLVSMVAPSPDWFIAVNSLNLRSGNNAINNGWKDTFTLDVFAYDSGTDSGTNYTSSDNPNAPVPVFMITGFPINGNKMATITFTYNSSTLSVENFNSVKKVEIYPNPSYGIVNIKTSGANSVALASIYDVLGKHVGNFKNITQSDKFKINTSNFKDGIYVLKLSLTDGSIVSRKLILN</sequence>
<reference evidence="4 5" key="1">
    <citation type="journal article" date="2014" name="Int. J. Syst. Evol. Microbiol.">
        <title>Complete genome sequence of Corynebacterium casei LMG S-19264T (=DSM 44701T), isolated from a smear-ripened cheese.</title>
        <authorList>
            <consortium name="US DOE Joint Genome Institute (JGI-PGF)"/>
            <person name="Walter F."/>
            <person name="Albersmeier A."/>
            <person name="Kalinowski J."/>
            <person name="Ruckert C."/>
        </authorList>
    </citation>
    <scope>NUCLEOTIDE SEQUENCE [LARGE SCALE GENOMIC DNA]</scope>
    <source>
        <strain evidence="4 5">CGMCC 1.15295</strain>
    </source>
</reference>
<evidence type="ECO:0000256" key="2">
    <source>
        <dbReference type="SAM" id="SignalP"/>
    </source>
</evidence>
<dbReference type="Proteomes" id="UP000598120">
    <property type="component" value="Unassembled WGS sequence"/>
</dbReference>
<feature type="domain" description="Spondin" evidence="3">
    <location>
        <begin position="19"/>
        <end position="210"/>
    </location>
</feature>
<proteinExistence type="predicted"/>
<dbReference type="InterPro" id="IPR026444">
    <property type="entry name" value="Secre_tail"/>
</dbReference>
<dbReference type="AlphaFoldDB" id="A0A8J2TUQ9"/>
<dbReference type="Pfam" id="PF18962">
    <property type="entry name" value="Por_Secre_tail"/>
    <property type="match status" value="1"/>
</dbReference>
<dbReference type="RefSeq" id="WP_188606218.1">
    <property type="nucleotide sequence ID" value="NZ_BMIC01000003.1"/>
</dbReference>
<dbReference type="InterPro" id="IPR051418">
    <property type="entry name" value="Spondin/Thrombospondin_T1"/>
</dbReference>
<dbReference type="InterPro" id="IPR038678">
    <property type="entry name" value="Spondin_N_sf"/>
</dbReference>
<dbReference type="PANTHER" id="PTHR11311">
    <property type="entry name" value="SPONDIN"/>
    <property type="match status" value="1"/>
</dbReference>